<proteinExistence type="predicted"/>
<keyword evidence="5 6" id="KW-0472">Membrane</keyword>
<organism evidence="7 8">
    <name type="scientific">Hyphobacterium lacteum</name>
    <dbReference type="NCBI Taxonomy" id="3116575"/>
    <lineage>
        <taxon>Bacteria</taxon>
        <taxon>Pseudomonadati</taxon>
        <taxon>Pseudomonadota</taxon>
        <taxon>Alphaproteobacteria</taxon>
        <taxon>Maricaulales</taxon>
        <taxon>Maricaulaceae</taxon>
        <taxon>Hyphobacterium</taxon>
    </lineage>
</organism>
<name>A0ABU7LM26_9PROT</name>
<keyword evidence="3 6" id="KW-0812">Transmembrane</keyword>
<evidence type="ECO:0000256" key="5">
    <source>
        <dbReference type="ARBA" id="ARBA00023136"/>
    </source>
</evidence>
<feature type="transmembrane region" description="Helical" evidence="6">
    <location>
        <begin position="192"/>
        <end position="219"/>
    </location>
</feature>
<reference evidence="7 8" key="1">
    <citation type="submission" date="2024-01" db="EMBL/GenBank/DDBJ databases">
        <title>Hyphobacterium bacterium isolated from marine sediment.</title>
        <authorList>
            <person name="Zhao S."/>
        </authorList>
    </citation>
    <scope>NUCLEOTIDE SEQUENCE [LARGE SCALE GENOMIC DNA]</scope>
    <source>
        <strain evidence="8">HN65</strain>
    </source>
</reference>
<feature type="transmembrane region" description="Helical" evidence="6">
    <location>
        <begin position="304"/>
        <end position="329"/>
    </location>
</feature>
<evidence type="ECO:0000256" key="1">
    <source>
        <dbReference type="ARBA" id="ARBA00004651"/>
    </source>
</evidence>
<comment type="subcellular location">
    <subcellularLocation>
        <location evidence="1">Cell membrane</location>
        <topology evidence="1">Multi-pass membrane protein</topology>
    </subcellularLocation>
</comment>
<feature type="transmembrane region" description="Helical" evidence="6">
    <location>
        <begin position="265"/>
        <end position="284"/>
    </location>
</feature>
<dbReference type="Proteomes" id="UP001354971">
    <property type="component" value="Unassembled WGS sequence"/>
</dbReference>
<evidence type="ECO:0000256" key="4">
    <source>
        <dbReference type="ARBA" id="ARBA00022989"/>
    </source>
</evidence>
<dbReference type="EMBL" id="JAZDRP010000001">
    <property type="protein sequence ID" value="MEE2524976.1"/>
    <property type="molecule type" value="Genomic_DNA"/>
</dbReference>
<protein>
    <submittedName>
        <fullName evidence="7">YihY/virulence factor BrkB family protein</fullName>
    </submittedName>
</protein>
<comment type="caution">
    <text evidence="7">The sequence shown here is derived from an EMBL/GenBank/DDBJ whole genome shotgun (WGS) entry which is preliminary data.</text>
</comment>
<feature type="transmembrane region" description="Helical" evidence="6">
    <location>
        <begin position="80"/>
        <end position="109"/>
    </location>
</feature>
<evidence type="ECO:0000256" key="2">
    <source>
        <dbReference type="ARBA" id="ARBA00022475"/>
    </source>
</evidence>
<keyword evidence="8" id="KW-1185">Reference proteome</keyword>
<dbReference type="RefSeq" id="WP_330197640.1">
    <property type="nucleotide sequence ID" value="NZ_JAZDRP010000001.1"/>
</dbReference>
<keyword evidence="4 6" id="KW-1133">Transmembrane helix</keyword>
<dbReference type="Pfam" id="PF03631">
    <property type="entry name" value="Virul_fac_BrkB"/>
    <property type="match status" value="1"/>
</dbReference>
<dbReference type="PANTHER" id="PTHR30213:SF0">
    <property type="entry name" value="UPF0761 MEMBRANE PROTEIN YIHY"/>
    <property type="match status" value="1"/>
</dbReference>
<dbReference type="InterPro" id="IPR017039">
    <property type="entry name" value="Virul_fac_BrkB"/>
</dbReference>
<accession>A0ABU7LM26</accession>
<keyword evidence="2" id="KW-1003">Cell membrane</keyword>
<evidence type="ECO:0000313" key="8">
    <source>
        <dbReference type="Proteomes" id="UP001354971"/>
    </source>
</evidence>
<feature type="transmembrane region" description="Helical" evidence="6">
    <location>
        <begin position="239"/>
        <end position="258"/>
    </location>
</feature>
<sequence length="343" mass="36790">MSLARSLSQPARRLPNPRCASLHPQAGAFVLHGCFSGYAVNMEILRSHIRRVHALVRPVLTWPPLAILIAAVSRTMAREVMLFAGGVSFFTLLAIFPLVAAGVAIYGLLFDVNDAAQQVGRLSTVLPDSARAFAESQISPIAEASRASLSVQGLIALAISLFAASRGAKALIAGLNQIGGVGDLRNIFKFNVYAIFTVLIGGALLFISNVIVLTIPTIVRPAAEFLGIEITGLNSFFNEWTAVALTMITALALLYRYLMRHAGGITWAASIIAAATATLLWLLLSAGFSIYTASWVRPTAYGSIGALIVFLLWIYWGSYAVFFGGAVAVEVDRRQKAVMHRRG</sequence>
<gene>
    <name evidence="7" type="ORF">V0U79_01245</name>
</gene>
<evidence type="ECO:0000256" key="6">
    <source>
        <dbReference type="SAM" id="Phobius"/>
    </source>
</evidence>
<dbReference type="PANTHER" id="PTHR30213">
    <property type="entry name" value="INNER MEMBRANE PROTEIN YHJD"/>
    <property type="match status" value="1"/>
</dbReference>
<evidence type="ECO:0000256" key="3">
    <source>
        <dbReference type="ARBA" id="ARBA00022692"/>
    </source>
</evidence>
<evidence type="ECO:0000313" key="7">
    <source>
        <dbReference type="EMBL" id="MEE2524976.1"/>
    </source>
</evidence>
<feature type="transmembrane region" description="Helical" evidence="6">
    <location>
        <begin position="54"/>
        <end position="74"/>
    </location>
</feature>